<accession>A0A484YHG0</accession>
<reference evidence="1 2" key="1">
    <citation type="submission" date="2019-03" db="EMBL/GenBank/DDBJ databases">
        <authorList>
            <consortium name="Pathogen Informatics"/>
        </authorList>
    </citation>
    <scope>NUCLEOTIDE SEQUENCE [LARGE SCALE GENOMIC DNA]</scope>
    <source>
        <strain evidence="1 2">NCTC9001</strain>
    </source>
</reference>
<dbReference type="AlphaFoldDB" id="A0A484YHG0"/>
<sequence>MGSLNIYQDILPTLNMYSGLKPCYNKNNQSSDDINSEIETIQKQINYDINHLNDGLIKRVLNLLFTLFLIPTISN</sequence>
<evidence type="ECO:0000313" key="1">
    <source>
        <dbReference type="EMBL" id="VFS35217.1"/>
    </source>
</evidence>
<dbReference type="EMBL" id="CAADIS010000005">
    <property type="protein sequence ID" value="VFS35217.1"/>
    <property type="molecule type" value="Genomic_DNA"/>
</dbReference>
<evidence type="ECO:0000313" key="2">
    <source>
        <dbReference type="Proteomes" id="UP000372890"/>
    </source>
</evidence>
<dbReference type="Proteomes" id="UP000372890">
    <property type="component" value="Unassembled WGS sequence"/>
</dbReference>
<name>A0A484YHG0_ECOLX</name>
<protein>
    <submittedName>
        <fullName evidence="1">Pentapeptide repeat-containing protein</fullName>
    </submittedName>
</protein>
<gene>
    <name evidence="1" type="ORF">NCTC9001_05089</name>
</gene>
<organism evidence="1 2">
    <name type="scientific">Escherichia coli</name>
    <dbReference type="NCBI Taxonomy" id="562"/>
    <lineage>
        <taxon>Bacteria</taxon>
        <taxon>Pseudomonadati</taxon>
        <taxon>Pseudomonadota</taxon>
        <taxon>Gammaproteobacteria</taxon>
        <taxon>Enterobacterales</taxon>
        <taxon>Enterobacteriaceae</taxon>
        <taxon>Escherichia</taxon>
    </lineage>
</organism>
<proteinExistence type="predicted"/>